<dbReference type="InterPro" id="IPR029035">
    <property type="entry name" value="DHS-like_NAD/FAD-binding_dom"/>
</dbReference>
<keyword evidence="1" id="KW-1133">Transmembrane helix</keyword>
<dbReference type="SUPFAM" id="SSF52467">
    <property type="entry name" value="DHS-like NAD/FAD-binding domain"/>
    <property type="match status" value="1"/>
</dbReference>
<sequence>MLEILDAHLAEERQRYLADPIGWEPAALEVLRERYSQVLGVGVAGKPNDYLLIEGAGLPILYGDPDLEPGPTHKILAMLISEGVVTTLASGNWDGLVEKALADISATSSLLDVYVDVNDPRDAQGHAEIAKFHGCAVLALNDSVRYRDKIIATTAQISRLHGDPAYEHMRDHLRDLTTRTRSLVLGLSVQDSDLLTIFQASASRSPWPWDDTHPAYLFAEPAVLPSQRDVLEVAYGDDYGRERPSILQKSALGAYAGPVTAALLIEVLASKLAAALQQHQNLPMNMLQSLERGIRRLISRIVIAFGRDEAALADFLLDGYSDFLRTYLGSATVGATQYVPFARGTRSQIRTGFAVVAMGLDLLAVAVGMIGFGEEKNRWRVSLHSEEKGSRILVSRRRASTGTTLVVVHGASEAIDVMASDDWISGHDDMVLLQMKLGSLASTRSPTGRIGRGRKVRKRREVAWSEISDSVIDMEDLMVRFETGAGL</sequence>
<proteinExistence type="predicted"/>
<keyword evidence="1" id="KW-0472">Membrane</keyword>
<protein>
    <recommendedName>
        <fullName evidence="4">SIR2-like domain-containing protein</fullName>
    </recommendedName>
</protein>
<evidence type="ECO:0008006" key="4">
    <source>
        <dbReference type="Google" id="ProtNLM"/>
    </source>
</evidence>
<evidence type="ECO:0000313" key="2">
    <source>
        <dbReference type="EMBL" id="GGJ73295.1"/>
    </source>
</evidence>
<name>A0ABQ2DY00_9MICC</name>
<accession>A0ABQ2DY00</accession>
<dbReference type="EMBL" id="BMKX01000013">
    <property type="protein sequence ID" value="GGJ73295.1"/>
    <property type="molecule type" value="Genomic_DNA"/>
</dbReference>
<reference evidence="3" key="1">
    <citation type="journal article" date="2019" name="Int. J. Syst. Evol. Microbiol.">
        <title>The Global Catalogue of Microorganisms (GCM) 10K type strain sequencing project: providing services to taxonomists for standard genome sequencing and annotation.</title>
        <authorList>
            <consortium name="The Broad Institute Genomics Platform"/>
            <consortium name="The Broad Institute Genome Sequencing Center for Infectious Disease"/>
            <person name="Wu L."/>
            <person name="Ma J."/>
        </authorList>
    </citation>
    <scope>NUCLEOTIDE SEQUENCE [LARGE SCALE GENOMIC DNA]</scope>
    <source>
        <strain evidence="3">CGMCC 1.3685</strain>
    </source>
</reference>
<feature type="transmembrane region" description="Helical" evidence="1">
    <location>
        <begin position="352"/>
        <end position="372"/>
    </location>
</feature>
<evidence type="ECO:0000313" key="3">
    <source>
        <dbReference type="Proteomes" id="UP000606115"/>
    </source>
</evidence>
<dbReference type="Pfam" id="PF13289">
    <property type="entry name" value="SIR2_2"/>
    <property type="match status" value="1"/>
</dbReference>
<organism evidence="2 3">
    <name type="scientific">Glutamicibacter ardleyensis</name>
    <dbReference type="NCBI Taxonomy" id="225894"/>
    <lineage>
        <taxon>Bacteria</taxon>
        <taxon>Bacillati</taxon>
        <taxon>Actinomycetota</taxon>
        <taxon>Actinomycetes</taxon>
        <taxon>Micrococcales</taxon>
        <taxon>Micrococcaceae</taxon>
        <taxon>Glutamicibacter</taxon>
    </lineage>
</organism>
<gene>
    <name evidence="2" type="ORF">GCM10007173_35400</name>
</gene>
<keyword evidence="3" id="KW-1185">Reference proteome</keyword>
<comment type="caution">
    <text evidence="2">The sequence shown here is derived from an EMBL/GenBank/DDBJ whole genome shotgun (WGS) entry which is preliminary data.</text>
</comment>
<evidence type="ECO:0000256" key="1">
    <source>
        <dbReference type="SAM" id="Phobius"/>
    </source>
</evidence>
<keyword evidence="1" id="KW-0812">Transmembrane</keyword>
<dbReference type="Proteomes" id="UP000606115">
    <property type="component" value="Unassembled WGS sequence"/>
</dbReference>